<dbReference type="GO" id="GO:0005506">
    <property type="term" value="F:iron ion binding"/>
    <property type="evidence" value="ECO:0007669"/>
    <property type="project" value="InterPro"/>
</dbReference>
<dbReference type="InterPro" id="IPR050307">
    <property type="entry name" value="Sterol_Desaturase_Related"/>
</dbReference>
<feature type="transmembrane region" description="Helical" evidence="5">
    <location>
        <begin position="163"/>
        <end position="183"/>
    </location>
</feature>
<dbReference type="GO" id="GO:0008610">
    <property type="term" value="P:lipid biosynthetic process"/>
    <property type="evidence" value="ECO:0007669"/>
    <property type="project" value="InterPro"/>
</dbReference>
<keyword evidence="2 5" id="KW-0812">Transmembrane</keyword>
<evidence type="ECO:0000313" key="7">
    <source>
        <dbReference type="EMBL" id="AIL32900.1"/>
    </source>
</evidence>
<dbReference type="EMBL" id="CP009238">
    <property type="protein sequence ID" value="AIL32900.1"/>
    <property type="molecule type" value="Genomic_DNA"/>
</dbReference>
<organism evidence="7 8">
    <name type="scientific">Basilea psittacipulmonis DSM 24701</name>
    <dbReference type="NCBI Taxonomy" id="1072685"/>
    <lineage>
        <taxon>Bacteria</taxon>
        <taxon>Pseudomonadati</taxon>
        <taxon>Pseudomonadota</taxon>
        <taxon>Betaproteobacteria</taxon>
        <taxon>Burkholderiales</taxon>
        <taxon>Alcaligenaceae</taxon>
        <taxon>Basilea</taxon>
    </lineage>
</organism>
<dbReference type="InterPro" id="IPR006694">
    <property type="entry name" value="Fatty_acid_hydroxylase"/>
</dbReference>
<comment type="subcellular location">
    <subcellularLocation>
        <location evidence="1">Membrane</location>
    </subcellularLocation>
</comment>
<evidence type="ECO:0000256" key="3">
    <source>
        <dbReference type="ARBA" id="ARBA00022989"/>
    </source>
</evidence>
<evidence type="ECO:0000256" key="1">
    <source>
        <dbReference type="ARBA" id="ARBA00004370"/>
    </source>
</evidence>
<sequence>MYFLNYYLLDPDQRLYWVYLLSAIVWAVIWQRGWQKINWRWSDYWWHPSARLDYAYFVLIWLIKLYVVVPLVIAPSTISIPVYSFFREYISAPWFSEHVSELWVAVSYTICLFVFGEFTRYWLHRWLHTVTWLWQFHKVHHSPNILTPFTFYRVHPVENFLFGLRYALSVGGVTAIFLCLFGTGLSTWTVLGVNLFVAVFNFLGGNLRHSPIYFRYPACLEKWFISPAQHQLHHTQRYHRFNYGGYLAIWDNVFGTLKIAHPTLSPKTFGFPEKLASQYNSVMALLWQPFVDCLYLWRRKHEKKNASYRET</sequence>
<feature type="transmembrane region" description="Helical" evidence="5">
    <location>
        <begin position="102"/>
        <end position="123"/>
    </location>
</feature>
<protein>
    <recommendedName>
        <fullName evidence="6">Fatty acid hydroxylase domain-containing protein</fullName>
    </recommendedName>
</protein>
<feature type="transmembrane region" description="Helical" evidence="5">
    <location>
        <begin position="189"/>
        <end position="207"/>
    </location>
</feature>
<name>A0A077DDG4_9BURK</name>
<dbReference type="HOGENOM" id="CLU_069609_0_0_4"/>
<evidence type="ECO:0000256" key="2">
    <source>
        <dbReference type="ARBA" id="ARBA00022692"/>
    </source>
</evidence>
<reference evidence="7 8" key="1">
    <citation type="journal article" date="2014" name="BMC Genomics">
        <title>A genomic perspective on a new bacterial genus and species from the Alcaligenaceae family, Basilea psittacipulmonis.</title>
        <authorList>
            <person name="Whiteson K.L."/>
            <person name="Hernandez D."/>
            <person name="Lazarevic V."/>
            <person name="Gaia N."/>
            <person name="Farinelli L."/>
            <person name="Francois P."/>
            <person name="Pilo P."/>
            <person name="Frey J."/>
            <person name="Schrenzel J."/>
        </authorList>
    </citation>
    <scope>NUCLEOTIDE SEQUENCE [LARGE SCALE GENOMIC DNA]</scope>
    <source>
        <strain evidence="7 8">DSM 24701</strain>
    </source>
</reference>
<feature type="domain" description="Fatty acid hydroxylase" evidence="6">
    <location>
        <begin position="110"/>
        <end position="256"/>
    </location>
</feature>
<dbReference type="AlphaFoldDB" id="A0A077DDG4"/>
<dbReference type="Pfam" id="PF04116">
    <property type="entry name" value="FA_hydroxylase"/>
    <property type="match status" value="1"/>
</dbReference>
<dbReference type="KEGG" id="bpsi:IX83_05820"/>
<proteinExistence type="predicted"/>
<dbReference type="GO" id="GO:0016020">
    <property type="term" value="C:membrane"/>
    <property type="evidence" value="ECO:0007669"/>
    <property type="project" value="UniProtKB-SubCell"/>
</dbReference>
<evidence type="ECO:0000259" key="6">
    <source>
        <dbReference type="Pfam" id="PF04116"/>
    </source>
</evidence>
<dbReference type="Proteomes" id="UP000028945">
    <property type="component" value="Chromosome"/>
</dbReference>
<keyword evidence="8" id="KW-1185">Reference proteome</keyword>
<keyword evidence="3 5" id="KW-1133">Transmembrane helix</keyword>
<evidence type="ECO:0000313" key="8">
    <source>
        <dbReference type="Proteomes" id="UP000028945"/>
    </source>
</evidence>
<dbReference type="eggNOG" id="COG3000">
    <property type="taxonomic scope" value="Bacteria"/>
</dbReference>
<evidence type="ECO:0000256" key="4">
    <source>
        <dbReference type="ARBA" id="ARBA00023136"/>
    </source>
</evidence>
<dbReference type="GO" id="GO:0016491">
    <property type="term" value="F:oxidoreductase activity"/>
    <property type="evidence" value="ECO:0007669"/>
    <property type="project" value="InterPro"/>
</dbReference>
<accession>A0A077DDG4</accession>
<feature type="transmembrane region" description="Helical" evidence="5">
    <location>
        <begin position="54"/>
        <end position="82"/>
    </location>
</feature>
<gene>
    <name evidence="7" type="ORF">IX83_05820</name>
</gene>
<dbReference type="RefSeq" id="WP_038500118.1">
    <property type="nucleotide sequence ID" value="NZ_AFWK01000044.1"/>
</dbReference>
<evidence type="ECO:0000256" key="5">
    <source>
        <dbReference type="SAM" id="Phobius"/>
    </source>
</evidence>
<feature type="transmembrane region" description="Helical" evidence="5">
    <location>
        <begin position="15"/>
        <end position="33"/>
    </location>
</feature>
<dbReference type="STRING" id="1072685.IX83_05820"/>
<dbReference type="PANTHER" id="PTHR11863">
    <property type="entry name" value="STEROL DESATURASE"/>
    <property type="match status" value="1"/>
</dbReference>
<keyword evidence="4 5" id="KW-0472">Membrane</keyword>